<feature type="compositionally biased region" description="Low complexity" evidence="10">
    <location>
        <begin position="67"/>
        <end position="81"/>
    </location>
</feature>
<evidence type="ECO:0000256" key="4">
    <source>
        <dbReference type="ARBA" id="ARBA00022490"/>
    </source>
</evidence>
<proteinExistence type="predicted"/>
<dbReference type="GO" id="GO:0008270">
    <property type="term" value="F:zinc ion binding"/>
    <property type="evidence" value="ECO:0007669"/>
    <property type="project" value="UniProtKB-KW"/>
</dbReference>
<organism evidence="12">
    <name type="scientific">Tetraodon nigroviridis</name>
    <name type="common">Spotted green pufferfish</name>
    <name type="synonym">Chelonodon nigroviridis</name>
    <dbReference type="NCBI Taxonomy" id="99883"/>
    <lineage>
        <taxon>Eukaryota</taxon>
        <taxon>Metazoa</taxon>
        <taxon>Chordata</taxon>
        <taxon>Craniata</taxon>
        <taxon>Vertebrata</taxon>
        <taxon>Euteleostomi</taxon>
        <taxon>Actinopterygii</taxon>
        <taxon>Neopterygii</taxon>
        <taxon>Teleostei</taxon>
        <taxon>Neoteleostei</taxon>
        <taxon>Acanthomorphata</taxon>
        <taxon>Eupercaria</taxon>
        <taxon>Tetraodontiformes</taxon>
        <taxon>Tetradontoidea</taxon>
        <taxon>Tetraodontidae</taxon>
        <taxon>Tetraodon</taxon>
    </lineage>
</organism>
<dbReference type="Gene3D" id="3.30.160.60">
    <property type="entry name" value="Classic Zinc Finger"/>
    <property type="match status" value="1"/>
</dbReference>
<evidence type="ECO:0000259" key="11">
    <source>
        <dbReference type="SMART" id="SM00336"/>
    </source>
</evidence>
<evidence type="ECO:0000256" key="1">
    <source>
        <dbReference type="ARBA" id="ARBA00002132"/>
    </source>
</evidence>
<dbReference type="AlphaFoldDB" id="Q4SIQ0"/>
<feature type="compositionally biased region" description="Polar residues" evidence="10">
    <location>
        <begin position="332"/>
        <end position="349"/>
    </location>
</feature>
<evidence type="ECO:0000256" key="8">
    <source>
        <dbReference type="ARBA" id="ARBA00022871"/>
    </source>
</evidence>
<feature type="domain" description="B box-type" evidence="11">
    <location>
        <begin position="1088"/>
        <end position="1135"/>
    </location>
</feature>
<dbReference type="EMBL" id="CAAE01014577">
    <property type="protein sequence ID" value="CAF99482.1"/>
    <property type="molecule type" value="Genomic_DNA"/>
</dbReference>
<gene>
    <name evidence="12" type="ORF">GSTENG00017575001</name>
</gene>
<keyword evidence="5" id="KW-0863">Zinc-finger</keyword>
<feature type="region of interest" description="Disordered" evidence="10">
    <location>
        <begin position="326"/>
        <end position="399"/>
    </location>
</feature>
<dbReference type="InterPro" id="IPR029435">
    <property type="entry name" value="TOPAZ1_dom"/>
</dbReference>
<feature type="region of interest" description="Disordered" evidence="10">
    <location>
        <begin position="195"/>
        <end position="272"/>
    </location>
</feature>
<dbReference type="SMART" id="SM00336">
    <property type="entry name" value="BBOX"/>
    <property type="match status" value="1"/>
</dbReference>
<feature type="compositionally biased region" description="Polar residues" evidence="10">
    <location>
        <begin position="48"/>
        <end position="57"/>
    </location>
</feature>
<name>Q4SIQ0_TETNG</name>
<feature type="compositionally biased region" description="Polar residues" evidence="10">
    <location>
        <begin position="370"/>
        <end position="386"/>
    </location>
</feature>
<feature type="compositionally biased region" description="Low complexity" evidence="10">
    <location>
        <begin position="119"/>
        <end position="128"/>
    </location>
</feature>
<comment type="caution">
    <text evidence="12">The sequence shown here is derived from an EMBL/GenBank/DDBJ whole genome shotgun (WGS) entry which is preliminary data.</text>
</comment>
<evidence type="ECO:0000313" key="12">
    <source>
        <dbReference type="EMBL" id="CAF99482.1"/>
    </source>
</evidence>
<reference evidence="12" key="2">
    <citation type="submission" date="2004-02" db="EMBL/GenBank/DDBJ databases">
        <authorList>
            <consortium name="Genoscope"/>
            <consortium name="Whitehead Institute Centre for Genome Research"/>
        </authorList>
    </citation>
    <scope>NUCLEOTIDE SEQUENCE</scope>
</reference>
<keyword evidence="6" id="KW-0221">Differentiation</keyword>
<keyword evidence="7" id="KW-0862">Zinc</keyword>
<dbReference type="GO" id="GO:0030154">
    <property type="term" value="P:cell differentiation"/>
    <property type="evidence" value="ECO:0007669"/>
    <property type="project" value="UniProtKB-KW"/>
</dbReference>
<keyword evidence="5" id="KW-0479">Metal-binding</keyword>
<dbReference type="OrthoDB" id="8859650at2759"/>
<protein>
    <recommendedName>
        <fullName evidence="3">Protein TOPAZ1</fullName>
    </recommendedName>
    <alternativeName>
        <fullName evidence="9">Testis- and ovary-specific PAZ domain-containing protein 1</fullName>
    </alternativeName>
</protein>
<reference evidence="12" key="1">
    <citation type="journal article" date="2004" name="Nature">
        <title>Genome duplication in the teleost fish Tetraodon nigroviridis reveals the early vertebrate proto-karyotype.</title>
        <authorList>
            <person name="Jaillon O."/>
            <person name="Aury J.-M."/>
            <person name="Brunet F."/>
            <person name="Petit J.-L."/>
            <person name="Stange-Thomann N."/>
            <person name="Mauceli E."/>
            <person name="Bouneau L."/>
            <person name="Fischer C."/>
            <person name="Ozouf-Costaz C."/>
            <person name="Bernot A."/>
            <person name="Nicaud S."/>
            <person name="Jaffe D."/>
            <person name="Fisher S."/>
            <person name="Lutfalla G."/>
            <person name="Dossat C."/>
            <person name="Segurens B."/>
            <person name="Dasilva C."/>
            <person name="Salanoubat M."/>
            <person name="Levy M."/>
            <person name="Boudet N."/>
            <person name="Castellano S."/>
            <person name="Anthouard V."/>
            <person name="Jubin C."/>
            <person name="Castelli V."/>
            <person name="Katinka M."/>
            <person name="Vacherie B."/>
            <person name="Biemont C."/>
            <person name="Skalli Z."/>
            <person name="Cattolico L."/>
            <person name="Poulain J."/>
            <person name="De Berardinis V."/>
            <person name="Cruaud C."/>
            <person name="Duprat S."/>
            <person name="Brottier P."/>
            <person name="Coutanceau J.-P."/>
            <person name="Gouzy J."/>
            <person name="Parra G."/>
            <person name="Lardier G."/>
            <person name="Chapple C."/>
            <person name="McKernan K.J."/>
            <person name="McEwan P."/>
            <person name="Bosak S."/>
            <person name="Kellis M."/>
            <person name="Volff J.-N."/>
            <person name="Guigo R."/>
            <person name="Zody M.C."/>
            <person name="Mesirov J."/>
            <person name="Lindblad-Toh K."/>
            <person name="Birren B."/>
            <person name="Nusbaum C."/>
            <person name="Kahn D."/>
            <person name="Robinson-Rechavi M."/>
            <person name="Laudet V."/>
            <person name="Schachter V."/>
            <person name="Quetier F."/>
            <person name="Saurin W."/>
            <person name="Scarpelli C."/>
            <person name="Wincker P."/>
            <person name="Lander E.S."/>
            <person name="Weissenbach J."/>
            <person name="Roest Crollius H."/>
        </authorList>
    </citation>
    <scope>NUCLEOTIDE SEQUENCE [LARGE SCALE GENOMIC DNA]</scope>
</reference>
<dbReference type="CDD" id="cd19812">
    <property type="entry name" value="Bbox1_TRIM71_C-VII"/>
    <property type="match status" value="1"/>
</dbReference>
<dbReference type="InterPro" id="IPR038952">
    <property type="entry name" value="TOPAZ1"/>
</dbReference>
<comment type="subcellular location">
    <subcellularLocation>
        <location evidence="2">Cytoplasm</location>
        <location evidence="2">Cytosol</location>
    </subcellularLocation>
</comment>
<accession>Q4SIQ0</accession>
<dbReference type="Pfam" id="PF14669">
    <property type="entry name" value="Asp_Glu_race_2"/>
    <property type="match status" value="1"/>
</dbReference>
<dbReference type="InterPro" id="IPR000315">
    <property type="entry name" value="Znf_B-box"/>
</dbReference>
<dbReference type="PANTHER" id="PTHR35671:SF1">
    <property type="entry name" value="PROTEIN TOPAZ1"/>
    <property type="match status" value="1"/>
</dbReference>
<evidence type="ECO:0000256" key="3">
    <source>
        <dbReference type="ARBA" id="ARBA00016464"/>
    </source>
</evidence>
<evidence type="ECO:0000256" key="9">
    <source>
        <dbReference type="ARBA" id="ARBA00031943"/>
    </source>
</evidence>
<feature type="region of interest" description="Disordered" evidence="10">
    <location>
        <begin position="1"/>
        <end position="183"/>
    </location>
</feature>
<evidence type="ECO:0000256" key="7">
    <source>
        <dbReference type="ARBA" id="ARBA00022833"/>
    </source>
</evidence>
<feature type="compositionally biased region" description="Basic and acidic residues" evidence="10">
    <location>
        <begin position="21"/>
        <end position="31"/>
    </location>
</feature>
<dbReference type="GO" id="GO:0048137">
    <property type="term" value="P:spermatocyte division"/>
    <property type="evidence" value="ECO:0007669"/>
    <property type="project" value="TreeGrafter"/>
</dbReference>
<evidence type="ECO:0000256" key="2">
    <source>
        <dbReference type="ARBA" id="ARBA00004514"/>
    </source>
</evidence>
<evidence type="ECO:0000256" key="6">
    <source>
        <dbReference type="ARBA" id="ARBA00022782"/>
    </source>
</evidence>
<evidence type="ECO:0000256" key="10">
    <source>
        <dbReference type="SAM" id="MobiDB-lite"/>
    </source>
</evidence>
<keyword evidence="8" id="KW-0744">Spermatogenesis</keyword>
<keyword evidence="4" id="KW-0963">Cytoplasm</keyword>
<dbReference type="KEGG" id="tng:GSTEN00017575G001"/>
<feature type="compositionally biased region" description="Polar residues" evidence="10">
    <location>
        <begin position="214"/>
        <end position="229"/>
    </location>
</feature>
<sequence>MDGRGTPFSEGGCGPENQTRGNDKLEDKTFQGDEAGTSPPFNGHRSDCSGTSPSSSAAVLGDVERTSSSSSISPPLSCQPSSPRPDPKSWEKQMFVSEGARMISPSPSFSPAHSRDPLHSPVSSLLLPLDKRDGDEEPSAGPPHCCHVGSPTEDENTTTHPSLCRTGEERDDALPPMLSPVTSPHWKCLLFWSPGSSERKEHEEKEDDDIGHNKSPQVVNGNSGNSSVDPQHGFEGPGEVVKPAPLTGPQVPPSHENGTELSSPSTCAEDGSHDALDEVTAYKQDILLVDVTQDDAELFENLPQKSLLKLGPVRFSEDLRYRPLGTAKKHQLNSNGASVELGQRSTPVPTNYIYDNADDTEESIKRPWRPQSSSRNSKTKSGARSVNETRGKSTDLNNNEANKSSERYICSNVYCWKYFSEFTRCGYNTCRFQHVPLDGDEKFCIEIISRFTKNPTCLHKARKYSNPTVLVTERKNHFLFVSCCLFSPEAVFTSYYLNNPPGVCFSMPMLLSLLWALLKAGMVSEIFSILNVSLAHKIVMAAAGLVLNFGWTDGLPNNGEVQPAVCTNSNSGKGTASGPCQGYLNVARVVVEIELCTKLEDWRRMGGVFMSVCQATQRPNQLEQISGHVAVALLSESKDKQAVPFAAFAETVCQKEQDHITKTYLGRIGVSLMLRYHKTHQWAKGRRVAEVLSFTKTEYPTLKGLFGNEDGASRCFLVTMAAELFLLSGNIEGALNTLRENNWFLSSSSWPCEPADVESRIRVSLRLAEKTSDKATLEILCNLPGLKEPNGERPKPTRVLRSADLSEDALLPLDFVNISSYCSVFNTHLLVCVDRQALLVASDLADLMLAKRLPVEPTSLHALLQKLGKQNLWLRARDLFKHSLSQGYYPGVSAPPGFMVLTLPCRLEEVEMVLAFEMFITVNGSSILHAAENTTSTLSITLKRTQSGESEYLSAGSRLLSAASIPQPKLIIHYTAVNSSQEQVFAMDISSARSWLRHNHLQCLEGQRSPGDPLKLRCPTCDQKVSISEAGVDSLPSSNFLFSNLLDVVVSAEEPVQNKNGLHHRGGFVGGSSNFHHSHVGLLHPTQMAEPQCSSCDEENPATSHCLDCQEYLCDNCVRAHQRVRLTKDHFIECLGENFQLGRLSSNSNSGQPGVAISLAQSLQNNFALLSLFQDRMSFCQHHENE</sequence>
<evidence type="ECO:0000256" key="5">
    <source>
        <dbReference type="ARBA" id="ARBA00022771"/>
    </source>
</evidence>
<feature type="non-terminal residue" evidence="12">
    <location>
        <position position="1"/>
    </location>
</feature>
<dbReference type="PANTHER" id="PTHR35671">
    <property type="entry name" value="PROTEIN TOPAZ1"/>
    <property type="match status" value="1"/>
</dbReference>
<dbReference type="GO" id="GO:0005829">
    <property type="term" value="C:cytosol"/>
    <property type="evidence" value="ECO:0007669"/>
    <property type="project" value="UniProtKB-SubCell"/>
</dbReference>
<comment type="function">
    <text evidence="1">Important for normal spermatogenesis and male fertility. Specifically required for progression to the post-meiotic stages of spermatocyte development. Seems to be necessary for normal expression levels of a number of testis-expressed gene transcripts, although its role in this process is unclear.</text>
</comment>